<name>A0A4Z2HKC4_9TELE</name>
<proteinExistence type="predicted"/>
<dbReference type="Proteomes" id="UP000314294">
    <property type="component" value="Unassembled WGS sequence"/>
</dbReference>
<dbReference type="EMBL" id="SRLO01000223">
    <property type="protein sequence ID" value="TNN66227.1"/>
    <property type="molecule type" value="Genomic_DNA"/>
</dbReference>
<evidence type="ECO:0000256" key="1">
    <source>
        <dbReference type="SAM" id="MobiDB-lite"/>
    </source>
</evidence>
<feature type="region of interest" description="Disordered" evidence="1">
    <location>
        <begin position="55"/>
        <end position="77"/>
    </location>
</feature>
<reference evidence="2 3" key="1">
    <citation type="submission" date="2019-03" db="EMBL/GenBank/DDBJ databases">
        <title>First draft genome of Liparis tanakae, snailfish: a comprehensive survey of snailfish specific genes.</title>
        <authorList>
            <person name="Kim W."/>
            <person name="Song I."/>
            <person name="Jeong J.-H."/>
            <person name="Kim D."/>
            <person name="Kim S."/>
            <person name="Ryu S."/>
            <person name="Song J.Y."/>
            <person name="Lee S.K."/>
        </authorList>
    </citation>
    <scope>NUCLEOTIDE SEQUENCE [LARGE SCALE GENOMIC DNA]</scope>
    <source>
        <tissue evidence="2">Muscle</tissue>
    </source>
</reference>
<gene>
    <name evidence="2" type="ORF">EYF80_023566</name>
</gene>
<protein>
    <submittedName>
        <fullName evidence="2">Uncharacterized protein</fullName>
    </submittedName>
</protein>
<organism evidence="2 3">
    <name type="scientific">Liparis tanakae</name>
    <name type="common">Tanaka's snailfish</name>
    <dbReference type="NCBI Taxonomy" id="230148"/>
    <lineage>
        <taxon>Eukaryota</taxon>
        <taxon>Metazoa</taxon>
        <taxon>Chordata</taxon>
        <taxon>Craniata</taxon>
        <taxon>Vertebrata</taxon>
        <taxon>Euteleostomi</taxon>
        <taxon>Actinopterygii</taxon>
        <taxon>Neopterygii</taxon>
        <taxon>Teleostei</taxon>
        <taxon>Neoteleostei</taxon>
        <taxon>Acanthomorphata</taxon>
        <taxon>Eupercaria</taxon>
        <taxon>Perciformes</taxon>
        <taxon>Cottioidei</taxon>
        <taxon>Cottales</taxon>
        <taxon>Liparidae</taxon>
        <taxon>Liparis</taxon>
    </lineage>
</organism>
<comment type="caution">
    <text evidence="2">The sequence shown here is derived from an EMBL/GenBank/DDBJ whole genome shotgun (WGS) entry which is preliminary data.</text>
</comment>
<evidence type="ECO:0000313" key="2">
    <source>
        <dbReference type="EMBL" id="TNN66227.1"/>
    </source>
</evidence>
<sequence>MSPLELESSLIEVTAKTAQSSSAIEGYSPCRLACLARWMAIIEVIAEKKACLENKTPQRSNSTTSPSNPAAPPHPPLHHLTQKGLIGCPGPTTYCFPPMHLVRFNTLIRCDKFNELVSEEEKPDLLLYLRLCA</sequence>
<dbReference type="AlphaFoldDB" id="A0A4Z2HKC4"/>
<keyword evidence="3" id="KW-1185">Reference proteome</keyword>
<accession>A0A4Z2HKC4</accession>
<evidence type="ECO:0000313" key="3">
    <source>
        <dbReference type="Proteomes" id="UP000314294"/>
    </source>
</evidence>